<dbReference type="AlphaFoldDB" id="A0A3A5H891"/>
<dbReference type="EMBL" id="QYRP01000002">
    <property type="protein sequence ID" value="RJS46652.1"/>
    <property type="molecule type" value="Genomic_DNA"/>
</dbReference>
<reference evidence="2" key="1">
    <citation type="submission" date="2018-09" db="EMBL/GenBank/DDBJ databases">
        <authorList>
            <person name="Zhu H."/>
        </authorList>
    </citation>
    <scope>NUCLEOTIDE SEQUENCE [LARGE SCALE GENOMIC DNA]</scope>
    <source>
        <strain evidence="2">K1W22B-1</strain>
    </source>
</reference>
<keyword evidence="2" id="KW-1185">Reference proteome</keyword>
<organism evidence="1 2">
    <name type="scientific">Nocardioides cavernaquae</name>
    <dbReference type="NCBI Taxonomy" id="2321396"/>
    <lineage>
        <taxon>Bacteria</taxon>
        <taxon>Bacillati</taxon>
        <taxon>Actinomycetota</taxon>
        <taxon>Actinomycetes</taxon>
        <taxon>Propionibacteriales</taxon>
        <taxon>Nocardioidaceae</taxon>
        <taxon>Nocardioides</taxon>
    </lineage>
</organism>
<gene>
    <name evidence="1" type="ORF">D4739_10770</name>
</gene>
<evidence type="ECO:0008006" key="3">
    <source>
        <dbReference type="Google" id="ProtNLM"/>
    </source>
</evidence>
<proteinExistence type="predicted"/>
<dbReference type="OrthoDB" id="5144031at2"/>
<name>A0A3A5H891_9ACTN</name>
<dbReference type="SUPFAM" id="SSF52540">
    <property type="entry name" value="P-loop containing nucleoside triphosphate hydrolases"/>
    <property type="match status" value="1"/>
</dbReference>
<dbReference type="InterPro" id="IPR027417">
    <property type="entry name" value="P-loop_NTPase"/>
</dbReference>
<comment type="caution">
    <text evidence="1">The sequence shown here is derived from an EMBL/GenBank/DDBJ whole genome shotgun (WGS) entry which is preliminary data.</text>
</comment>
<protein>
    <recommendedName>
        <fullName evidence="3">Sulfotransferase family protein</fullName>
    </recommendedName>
</protein>
<accession>A0A3A5H891</accession>
<dbReference type="Proteomes" id="UP000276542">
    <property type="component" value="Unassembled WGS sequence"/>
</dbReference>
<dbReference type="Gene3D" id="3.40.50.300">
    <property type="entry name" value="P-loop containing nucleotide triphosphate hydrolases"/>
    <property type="match status" value="1"/>
</dbReference>
<sequence length="372" mass="41662">MSAMSGTPGRALFLHIGLQKTGTSYLQSIFWQSKQELARQGLDMVPGSKRDTFHLMLRARDRYRPAVDPHSVEGALDRLPQQLADAPGDRALITEESFAPAPPEQIERLLAHCGDREVHLVVTLRDLGRQIPSAWQQDIQSGAYLSYPDYFRRMRETADDPLGRFWSSKDVPAILERWGAHIPPERIHVVTVPPPGSDPELLLHRFCEVLGVDHATLDKEVARSNRGIGRVQVEVLRRVNRQLAPENRRRDVFGEVGKRYFAVQVLGSQRGEKILVPEEEAAWVRDLSTRYSAAIRAGGYHVVGDLADLDPAPEAFVQGSDEVSAEDVLTASSEALAFMLAERMETVRERRAAATAADQQVPSSRWARVLRR</sequence>
<dbReference type="RefSeq" id="WP_120060623.1">
    <property type="nucleotide sequence ID" value="NZ_QYRP01000002.1"/>
</dbReference>
<evidence type="ECO:0000313" key="1">
    <source>
        <dbReference type="EMBL" id="RJS46652.1"/>
    </source>
</evidence>
<evidence type="ECO:0000313" key="2">
    <source>
        <dbReference type="Proteomes" id="UP000276542"/>
    </source>
</evidence>